<dbReference type="STRING" id="104452.A0A0L7KGW9"/>
<comment type="caution">
    <text evidence="7">The sequence shown here is derived from an EMBL/GenBank/DDBJ whole genome shotgun (WGS) entry which is preliminary data.</text>
</comment>
<keyword evidence="2 5" id="KW-0812">Transmembrane</keyword>
<accession>A0A0L7KGW9</accession>
<feature type="domain" description="Amino acid transporter transmembrane" evidence="6">
    <location>
        <begin position="46"/>
        <end position="92"/>
    </location>
</feature>
<gene>
    <name evidence="7" type="ORF">OBRU01_25100</name>
</gene>
<proteinExistence type="predicted"/>
<dbReference type="InterPro" id="IPR013057">
    <property type="entry name" value="AA_transpt_TM"/>
</dbReference>
<sequence length="92" mass="10111">MDRGKIWIRTCRLSTDLWSPTLRKFANISKVKHVQTINLNKRSVGALAHLLKVSLGSGVLAMPLAFKNAGYLVGIFGTILIGFICGHVIHIL</sequence>
<evidence type="ECO:0000313" key="8">
    <source>
        <dbReference type="Proteomes" id="UP000037510"/>
    </source>
</evidence>
<evidence type="ECO:0000256" key="5">
    <source>
        <dbReference type="SAM" id="Phobius"/>
    </source>
</evidence>
<keyword evidence="4 5" id="KW-0472">Membrane</keyword>
<evidence type="ECO:0000256" key="4">
    <source>
        <dbReference type="ARBA" id="ARBA00023136"/>
    </source>
</evidence>
<feature type="non-terminal residue" evidence="7">
    <location>
        <position position="92"/>
    </location>
</feature>
<dbReference type="EMBL" id="JTDY01009885">
    <property type="protein sequence ID" value="KOB62350.1"/>
    <property type="molecule type" value="Genomic_DNA"/>
</dbReference>
<keyword evidence="3 5" id="KW-1133">Transmembrane helix</keyword>
<dbReference type="AlphaFoldDB" id="A0A0L7KGW9"/>
<feature type="transmembrane region" description="Helical" evidence="5">
    <location>
        <begin position="71"/>
        <end position="91"/>
    </location>
</feature>
<evidence type="ECO:0000313" key="7">
    <source>
        <dbReference type="EMBL" id="KOB62350.1"/>
    </source>
</evidence>
<dbReference type="GO" id="GO:0016020">
    <property type="term" value="C:membrane"/>
    <property type="evidence" value="ECO:0007669"/>
    <property type="project" value="UniProtKB-SubCell"/>
</dbReference>
<reference evidence="7 8" key="1">
    <citation type="journal article" date="2015" name="Genome Biol. Evol.">
        <title>The genome of winter moth (Operophtera brumata) provides a genomic perspective on sexual dimorphism and phenology.</title>
        <authorList>
            <person name="Derks M.F."/>
            <person name="Smit S."/>
            <person name="Salis L."/>
            <person name="Schijlen E."/>
            <person name="Bossers A."/>
            <person name="Mateman C."/>
            <person name="Pijl A.S."/>
            <person name="de Ridder D."/>
            <person name="Groenen M.A."/>
            <person name="Visser M.E."/>
            <person name="Megens H.J."/>
        </authorList>
    </citation>
    <scope>NUCLEOTIDE SEQUENCE [LARGE SCALE GENOMIC DNA]</scope>
    <source>
        <strain evidence="7">WM2013NL</strain>
        <tissue evidence="7">Head and thorax</tissue>
    </source>
</reference>
<evidence type="ECO:0000256" key="2">
    <source>
        <dbReference type="ARBA" id="ARBA00022692"/>
    </source>
</evidence>
<name>A0A0L7KGW9_OPEBR</name>
<protein>
    <recommendedName>
        <fullName evidence="6">Amino acid transporter transmembrane domain-containing protein</fullName>
    </recommendedName>
</protein>
<evidence type="ECO:0000259" key="6">
    <source>
        <dbReference type="Pfam" id="PF01490"/>
    </source>
</evidence>
<keyword evidence="8" id="KW-1185">Reference proteome</keyword>
<evidence type="ECO:0000256" key="3">
    <source>
        <dbReference type="ARBA" id="ARBA00022989"/>
    </source>
</evidence>
<dbReference type="Proteomes" id="UP000037510">
    <property type="component" value="Unassembled WGS sequence"/>
</dbReference>
<evidence type="ECO:0000256" key="1">
    <source>
        <dbReference type="ARBA" id="ARBA00004370"/>
    </source>
</evidence>
<dbReference type="Pfam" id="PF01490">
    <property type="entry name" value="Aa_trans"/>
    <property type="match status" value="1"/>
</dbReference>
<organism evidence="7 8">
    <name type="scientific">Operophtera brumata</name>
    <name type="common">Winter moth</name>
    <name type="synonym">Phalaena brumata</name>
    <dbReference type="NCBI Taxonomy" id="104452"/>
    <lineage>
        <taxon>Eukaryota</taxon>
        <taxon>Metazoa</taxon>
        <taxon>Ecdysozoa</taxon>
        <taxon>Arthropoda</taxon>
        <taxon>Hexapoda</taxon>
        <taxon>Insecta</taxon>
        <taxon>Pterygota</taxon>
        <taxon>Neoptera</taxon>
        <taxon>Endopterygota</taxon>
        <taxon>Lepidoptera</taxon>
        <taxon>Glossata</taxon>
        <taxon>Ditrysia</taxon>
        <taxon>Geometroidea</taxon>
        <taxon>Geometridae</taxon>
        <taxon>Larentiinae</taxon>
        <taxon>Operophtera</taxon>
    </lineage>
</organism>
<comment type="subcellular location">
    <subcellularLocation>
        <location evidence="1">Membrane</location>
    </subcellularLocation>
</comment>